<feature type="domain" description="PWWP" evidence="1">
    <location>
        <begin position="289"/>
        <end position="419"/>
    </location>
</feature>
<dbReference type="InterPro" id="IPR048795">
    <property type="entry name" value="PWP3A_3B_4_C"/>
</dbReference>
<evidence type="ECO:0000259" key="1">
    <source>
        <dbReference type="Pfam" id="PF20886"/>
    </source>
</evidence>
<dbReference type="Gene3D" id="2.30.30.140">
    <property type="match status" value="1"/>
</dbReference>
<dbReference type="Pfam" id="PF20886">
    <property type="entry name" value="PWP3A-B_C"/>
    <property type="match status" value="1"/>
</dbReference>
<gene>
    <name evidence="2" type="primary">LOC100187136</name>
</gene>
<dbReference type="AlphaFoldDB" id="A0A6F9DJC2"/>
<protein>
    <submittedName>
        <fullName evidence="2">Uncharacterized protein LOC100187136</fullName>
    </submittedName>
</protein>
<dbReference type="PANTHER" id="PTHR31333">
    <property type="entry name" value="PWWP DOMAIN-CONTAINING DNA REPAIR FACTOR 3 FAMILY MEMBER"/>
    <property type="match status" value="1"/>
</dbReference>
<reference evidence="2" key="1">
    <citation type="submission" date="2020-04" db="EMBL/GenBank/DDBJ databases">
        <authorList>
            <person name="Neveu A P."/>
        </authorList>
    </citation>
    <scope>NUCLEOTIDE SEQUENCE</scope>
    <source>
        <tissue evidence="2">Whole embryo</tissue>
    </source>
</reference>
<dbReference type="EMBL" id="LR787191">
    <property type="protein sequence ID" value="CAB3263053.1"/>
    <property type="molecule type" value="mRNA"/>
</dbReference>
<dbReference type="InterPro" id="IPR040263">
    <property type="entry name" value="PWP3A_3B_4"/>
</dbReference>
<accession>A0A6F9DJC2</accession>
<dbReference type="PANTHER" id="PTHR31333:SF6">
    <property type="entry name" value="MUM1 LIKE 1"/>
    <property type="match status" value="1"/>
</dbReference>
<organism evidence="2">
    <name type="scientific">Phallusia mammillata</name>
    <dbReference type="NCBI Taxonomy" id="59560"/>
    <lineage>
        <taxon>Eukaryota</taxon>
        <taxon>Metazoa</taxon>
        <taxon>Chordata</taxon>
        <taxon>Tunicata</taxon>
        <taxon>Ascidiacea</taxon>
        <taxon>Phlebobranchia</taxon>
        <taxon>Ascidiidae</taxon>
        <taxon>Phallusia</taxon>
    </lineage>
</organism>
<evidence type="ECO:0000313" key="2">
    <source>
        <dbReference type="EMBL" id="CAB3263053.1"/>
    </source>
</evidence>
<name>A0A6F9DJC2_9ASCI</name>
<sequence length="454" mass="51544">MGKRKQSSLSLPCKKLKKTKKCVGCSTLPEVFFDEQDLNLDSFAETSLLDESVLLADNSNQSTSDEDLDLPEGLMSLQDEQDAIKSGDVVWVKHDAKDCFWPAYVKEASGKHIKVFYICYNRFAKGERTFKFAANSKRVKTFCSVNNITLIEDGRENTRLYDEKQPVGFGPDGRFAAFNKAVNLAETYILEQGNQRFANEQDVFDFFQSDGVSLCHQKCVEEQKTVVPPQCTIKPCQPPTHLPTMPLKTDLTTHNVSVPTAVHCEAEITPKRSRSRTAFSSESFLHSFNNRNTDIVSFIIDGQCSKHLKSVLDGSTFSMRMEQYLKRWPKGSSTPVTTIRFTDIPYFEDEQQLQEVCSYLNEFIGRCSINCNGIVQQDDLLFTVLLPEASIYAISKVRRRKITVAEKMYMQGCKMQRRGSDPQLNRPLTEEERFSVQRRISGLAEDLAILQPTC</sequence>
<proteinExistence type="evidence at transcript level"/>